<name>A0ABZ0RRG2_9BACT</name>
<keyword evidence="3" id="KW-1185">Reference proteome</keyword>
<evidence type="ECO:0000313" key="3">
    <source>
        <dbReference type="Proteomes" id="UP001324993"/>
    </source>
</evidence>
<dbReference type="EMBL" id="CP138858">
    <property type="protein sequence ID" value="WPJ97492.1"/>
    <property type="molecule type" value="Genomic_DNA"/>
</dbReference>
<sequence>MIHPSVFSLLLGFATLSTALVAGLVFTFAVIIMPGIAKLDDRGFVRAFQVIDGIIQNGQPIFGLVWLGSILSLCAVSILGLWQLEGLPKWLLLSANLLYISGVQLPTFGINVPLNNQLQTIVVAESGEDTIRQAREHFEESWNLANRFRTYAAILVVVMLLLVLFLL</sequence>
<evidence type="ECO:0000256" key="1">
    <source>
        <dbReference type="SAM" id="Phobius"/>
    </source>
</evidence>
<feature type="transmembrane region" description="Helical" evidence="1">
    <location>
        <begin position="148"/>
        <end position="166"/>
    </location>
</feature>
<feature type="transmembrane region" description="Helical" evidence="1">
    <location>
        <begin position="61"/>
        <end position="84"/>
    </location>
</feature>
<keyword evidence="1" id="KW-0472">Membrane</keyword>
<accession>A0ABZ0RRG2</accession>
<dbReference type="Pfam" id="PF08592">
    <property type="entry name" value="Anthrone_oxy"/>
    <property type="match status" value="1"/>
</dbReference>
<protein>
    <submittedName>
        <fullName evidence="2">DUF1772 domain-containing protein</fullName>
    </submittedName>
</protein>
<dbReference type="RefSeq" id="WP_319834334.1">
    <property type="nucleotide sequence ID" value="NZ_CP138858.1"/>
</dbReference>
<dbReference type="InterPro" id="IPR013901">
    <property type="entry name" value="Anthrone_oxy"/>
</dbReference>
<feature type="transmembrane region" description="Helical" evidence="1">
    <location>
        <begin position="6"/>
        <end position="32"/>
    </location>
</feature>
<organism evidence="2 3">
    <name type="scientific">Coraliomargarita algicola</name>
    <dbReference type="NCBI Taxonomy" id="3092156"/>
    <lineage>
        <taxon>Bacteria</taxon>
        <taxon>Pseudomonadati</taxon>
        <taxon>Verrucomicrobiota</taxon>
        <taxon>Opitutia</taxon>
        <taxon>Puniceicoccales</taxon>
        <taxon>Coraliomargaritaceae</taxon>
        <taxon>Coraliomargarita</taxon>
    </lineage>
</organism>
<dbReference type="Proteomes" id="UP001324993">
    <property type="component" value="Chromosome"/>
</dbReference>
<reference evidence="2 3" key="1">
    <citation type="submission" date="2023-11" db="EMBL/GenBank/DDBJ databases">
        <title>Coraliomargarita sp. nov., isolated from marine algae.</title>
        <authorList>
            <person name="Lee J.K."/>
            <person name="Baek J.H."/>
            <person name="Kim J.M."/>
            <person name="Choi D.G."/>
            <person name="Jeon C.O."/>
        </authorList>
    </citation>
    <scope>NUCLEOTIDE SEQUENCE [LARGE SCALE GENOMIC DNA]</scope>
    <source>
        <strain evidence="2 3">J2-16</strain>
    </source>
</reference>
<keyword evidence="1" id="KW-0812">Transmembrane</keyword>
<evidence type="ECO:0000313" key="2">
    <source>
        <dbReference type="EMBL" id="WPJ97492.1"/>
    </source>
</evidence>
<keyword evidence="1" id="KW-1133">Transmembrane helix</keyword>
<proteinExistence type="predicted"/>
<gene>
    <name evidence="2" type="ORF">SH580_07185</name>
</gene>